<comment type="cofactor">
    <cofactor evidence="2">
        <name>Zn(2+)</name>
        <dbReference type="ChEBI" id="CHEBI:29105"/>
    </cofactor>
</comment>
<dbReference type="InterPro" id="IPR007708">
    <property type="entry name" value="DBR1_C"/>
</dbReference>
<evidence type="ECO:0000256" key="2">
    <source>
        <dbReference type="ARBA" id="ARBA00001947"/>
    </source>
</evidence>
<evidence type="ECO:0000256" key="1">
    <source>
        <dbReference type="ARBA" id="ARBA00001936"/>
    </source>
</evidence>
<evidence type="ECO:0000256" key="4">
    <source>
        <dbReference type="ARBA" id="ARBA00004123"/>
    </source>
</evidence>
<evidence type="ECO:0000256" key="9">
    <source>
        <dbReference type="ARBA" id="ARBA00022833"/>
    </source>
</evidence>
<keyword evidence="8" id="KW-0378">Hydrolase</keyword>
<evidence type="ECO:0000256" key="7">
    <source>
        <dbReference type="ARBA" id="ARBA00022723"/>
    </source>
</evidence>
<dbReference type="SMART" id="SM01124">
    <property type="entry name" value="DBR1"/>
    <property type="match status" value="1"/>
</dbReference>
<dbReference type="SUPFAM" id="SSF56300">
    <property type="entry name" value="Metallo-dependent phosphatases"/>
    <property type="match status" value="1"/>
</dbReference>
<dbReference type="GO" id="GO:0005634">
    <property type="term" value="C:nucleus"/>
    <property type="evidence" value="ECO:0007669"/>
    <property type="project" value="UniProtKB-SubCell"/>
</dbReference>
<comment type="subcellular location">
    <subcellularLocation>
        <location evidence="4">Nucleus</location>
    </subcellularLocation>
</comment>
<evidence type="ECO:0000256" key="10">
    <source>
        <dbReference type="ARBA" id="ARBA00023004"/>
    </source>
</evidence>
<evidence type="ECO:0000256" key="13">
    <source>
        <dbReference type="SAM" id="SignalP"/>
    </source>
</evidence>
<feature type="signal peptide" evidence="13">
    <location>
        <begin position="1"/>
        <end position="20"/>
    </location>
</feature>
<keyword evidence="12" id="KW-0539">Nucleus</keyword>
<dbReference type="PANTHER" id="PTHR12849:SF0">
    <property type="entry name" value="LARIAT DEBRANCHING ENZYME"/>
    <property type="match status" value="1"/>
</dbReference>
<sequence length="565" mass="62655">MSIFLSPHFLFLCYIFGIYELQVAVEGCSHGELDLIYEKVLARERQEKAFFDVLLLCGDFQAIRNHADLHSLAVPEKYRQLGSFWQYYAGVKRAPLLTLVIGGNHEASNYMYELYYGGWLAPNIYFLGEAGCVDVGDLIISGISGIYKKHDYYRGRYERQPYNKNDLRSIYHTRLYDIERLKLLPKSDIVMSHDWPNTIEQHGATQDLIKKKPFFAEEIRTETLGSPPLLDLLQTLKPTLWCSAHLHVRFDAVYHHDSSGFRASGSKQSGPAQISASVAISKAAADPNQISIDDFDDSDDEMTAPVQPQTATDSVKAVKDFGDGEEPLVPVNEVGTAVAPEVEGSTTALEEVSATEDEGSAVDAKTSQTTFLALGKCVNKQTFLEFFDTKRDSNGNLKLSSSSASTGTDTLDPAKRRFPSLRFHAPWLAIVRALHPWLSLEAQQAALPSVDEIKNRIDEANGWIEQNTALSGTTDGPSEGQRHALDVGRIQQFVPTAPPPPPESLRMKKLDLRRIPPTPPLVNPQTAAFCDFVGIDLRINTPIQGPPQLLEQSKVPQILPAQSDS</sequence>
<feature type="chain" id="PRO_5042966586" evidence="13">
    <location>
        <begin position="21"/>
        <end position="565"/>
    </location>
</feature>
<evidence type="ECO:0000256" key="6">
    <source>
        <dbReference type="ARBA" id="ARBA00022664"/>
    </source>
</evidence>
<evidence type="ECO:0000313" key="16">
    <source>
        <dbReference type="Proteomes" id="UP001176517"/>
    </source>
</evidence>
<evidence type="ECO:0000313" key="15">
    <source>
        <dbReference type="EMBL" id="KAK0554672.1"/>
    </source>
</evidence>
<keyword evidence="11" id="KW-0464">Manganese</keyword>
<organism evidence="15 16">
    <name type="scientific">Tilletia horrida</name>
    <dbReference type="NCBI Taxonomy" id="155126"/>
    <lineage>
        <taxon>Eukaryota</taxon>
        <taxon>Fungi</taxon>
        <taxon>Dikarya</taxon>
        <taxon>Basidiomycota</taxon>
        <taxon>Ustilaginomycotina</taxon>
        <taxon>Exobasidiomycetes</taxon>
        <taxon>Tilletiales</taxon>
        <taxon>Tilletiaceae</taxon>
        <taxon>Tilletia</taxon>
    </lineage>
</organism>
<keyword evidence="7" id="KW-0479">Metal-binding</keyword>
<comment type="caution">
    <text evidence="15">The sequence shown here is derived from an EMBL/GenBank/DDBJ whole genome shotgun (WGS) entry which is preliminary data.</text>
</comment>
<evidence type="ECO:0000256" key="12">
    <source>
        <dbReference type="ARBA" id="ARBA00023242"/>
    </source>
</evidence>
<dbReference type="InterPro" id="IPR004843">
    <property type="entry name" value="Calcineurin-like_PHP"/>
</dbReference>
<dbReference type="Pfam" id="PF00149">
    <property type="entry name" value="Metallophos"/>
    <property type="match status" value="1"/>
</dbReference>
<dbReference type="Pfam" id="PF05011">
    <property type="entry name" value="DBR1"/>
    <property type="match status" value="1"/>
</dbReference>
<keyword evidence="13" id="KW-0732">Signal</keyword>
<dbReference type="Proteomes" id="UP001176517">
    <property type="component" value="Unassembled WGS sequence"/>
</dbReference>
<dbReference type="PANTHER" id="PTHR12849">
    <property type="entry name" value="RNA LARIAT DEBRANCHING ENZYME"/>
    <property type="match status" value="1"/>
</dbReference>
<comment type="cofactor">
    <cofactor evidence="1">
        <name>Mn(2+)</name>
        <dbReference type="ChEBI" id="CHEBI:29035"/>
    </cofactor>
</comment>
<keyword evidence="10" id="KW-0408">Iron</keyword>
<accession>A0AAN6JSJ3</accession>
<dbReference type="EMBL" id="JAPDMZ010000035">
    <property type="protein sequence ID" value="KAK0554672.1"/>
    <property type="molecule type" value="Genomic_DNA"/>
</dbReference>
<evidence type="ECO:0000256" key="3">
    <source>
        <dbReference type="ARBA" id="ARBA00001954"/>
    </source>
</evidence>
<dbReference type="InterPro" id="IPR041816">
    <property type="entry name" value="Dbr1_N"/>
</dbReference>
<dbReference type="GO" id="GO:0008419">
    <property type="term" value="F:RNA lariat debranching enzyme activity"/>
    <property type="evidence" value="ECO:0007669"/>
    <property type="project" value="TreeGrafter"/>
</dbReference>
<evidence type="ECO:0000259" key="14">
    <source>
        <dbReference type="SMART" id="SM01124"/>
    </source>
</evidence>
<dbReference type="InterPro" id="IPR029052">
    <property type="entry name" value="Metallo-depent_PP-like"/>
</dbReference>
<keyword evidence="9" id="KW-0862">Zinc</keyword>
<dbReference type="GO" id="GO:0046872">
    <property type="term" value="F:metal ion binding"/>
    <property type="evidence" value="ECO:0007669"/>
    <property type="project" value="UniProtKB-KW"/>
</dbReference>
<evidence type="ECO:0000256" key="5">
    <source>
        <dbReference type="ARBA" id="ARBA00006045"/>
    </source>
</evidence>
<keyword evidence="16" id="KW-1185">Reference proteome</keyword>
<comment type="similarity">
    <text evidence="5">Belongs to the lariat debranching enzyme family.</text>
</comment>
<feature type="domain" description="Lariat debranching enzyme C-terminal" evidence="14">
    <location>
        <begin position="356"/>
        <end position="539"/>
    </location>
</feature>
<dbReference type="GO" id="GO:0000398">
    <property type="term" value="P:mRNA splicing, via spliceosome"/>
    <property type="evidence" value="ECO:0007669"/>
    <property type="project" value="TreeGrafter"/>
</dbReference>
<comment type="cofactor">
    <cofactor evidence="3">
        <name>Fe(2+)</name>
        <dbReference type="ChEBI" id="CHEBI:29033"/>
    </cofactor>
</comment>
<reference evidence="15" key="1">
    <citation type="journal article" date="2023" name="PhytoFront">
        <title>Draft Genome Resources of Seven Strains of Tilletia horrida, Causal Agent of Kernel Smut of Rice.</title>
        <authorList>
            <person name="Khanal S."/>
            <person name="Antony Babu S."/>
            <person name="Zhou X.G."/>
        </authorList>
    </citation>
    <scope>NUCLEOTIDE SEQUENCE</scope>
    <source>
        <strain evidence="15">TX6</strain>
    </source>
</reference>
<protein>
    <submittedName>
        <fullName evidence="15">Lariat debranching enzyme</fullName>
    </submittedName>
</protein>
<name>A0AAN6JSJ3_9BASI</name>
<keyword evidence="6" id="KW-0507">mRNA processing</keyword>
<gene>
    <name evidence="15" type="primary">DBR1</name>
    <name evidence="15" type="ORF">OC846_002006</name>
</gene>
<proteinExistence type="inferred from homology"/>
<evidence type="ECO:0000256" key="8">
    <source>
        <dbReference type="ARBA" id="ARBA00022801"/>
    </source>
</evidence>
<dbReference type="AlphaFoldDB" id="A0AAN6JSJ3"/>
<dbReference type="CDD" id="cd00844">
    <property type="entry name" value="MPP_Dbr1_N"/>
    <property type="match status" value="1"/>
</dbReference>
<evidence type="ECO:0000256" key="11">
    <source>
        <dbReference type="ARBA" id="ARBA00023211"/>
    </source>
</evidence>